<comment type="caution">
    <text evidence="1">The sequence shown here is derived from an EMBL/GenBank/DDBJ whole genome shotgun (WGS) entry which is preliminary data.</text>
</comment>
<gene>
    <name evidence="1" type="ORF">UPYG_G00285270</name>
</gene>
<dbReference type="Proteomes" id="UP001557470">
    <property type="component" value="Unassembled WGS sequence"/>
</dbReference>
<dbReference type="AlphaFoldDB" id="A0ABD0W859"/>
<name>A0ABD0W859_UMBPY</name>
<proteinExistence type="predicted"/>
<protein>
    <submittedName>
        <fullName evidence="1">Uncharacterized protein</fullName>
    </submittedName>
</protein>
<dbReference type="EMBL" id="JAGEUA010000009">
    <property type="protein sequence ID" value="KAL0965753.1"/>
    <property type="molecule type" value="Genomic_DNA"/>
</dbReference>
<sequence length="105" mass="12194">MMVTAGTPSHMNSTVTRMMGIKHSLLQRPVTIHIFSYCAAQRRIVQHVQNNVHQHYLFKNSYIVTNSRNVIFTVYHLFYLQSDSIGNSKKINILNNFSIYLLHLS</sequence>
<organism evidence="1 2">
    <name type="scientific">Umbra pygmaea</name>
    <name type="common">Eastern mudminnow</name>
    <dbReference type="NCBI Taxonomy" id="75934"/>
    <lineage>
        <taxon>Eukaryota</taxon>
        <taxon>Metazoa</taxon>
        <taxon>Chordata</taxon>
        <taxon>Craniata</taxon>
        <taxon>Vertebrata</taxon>
        <taxon>Euteleostomi</taxon>
        <taxon>Actinopterygii</taxon>
        <taxon>Neopterygii</taxon>
        <taxon>Teleostei</taxon>
        <taxon>Protacanthopterygii</taxon>
        <taxon>Esociformes</taxon>
        <taxon>Umbridae</taxon>
        <taxon>Umbra</taxon>
    </lineage>
</organism>
<evidence type="ECO:0000313" key="2">
    <source>
        <dbReference type="Proteomes" id="UP001557470"/>
    </source>
</evidence>
<accession>A0ABD0W859</accession>
<reference evidence="1 2" key="1">
    <citation type="submission" date="2024-06" db="EMBL/GenBank/DDBJ databases">
        <authorList>
            <person name="Pan Q."/>
            <person name="Wen M."/>
            <person name="Jouanno E."/>
            <person name="Zahm M."/>
            <person name="Klopp C."/>
            <person name="Cabau C."/>
            <person name="Louis A."/>
            <person name="Berthelot C."/>
            <person name="Parey E."/>
            <person name="Roest Crollius H."/>
            <person name="Montfort J."/>
            <person name="Robinson-Rechavi M."/>
            <person name="Bouchez O."/>
            <person name="Lampietro C."/>
            <person name="Lopez Roques C."/>
            <person name="Donnadieu C."/>
            <person name="Postlethwait J."/>
            <person name="Bobe J."/>
            <person name="Verreycken H."/>
            <person name="Guiguen Y."/>
        </authorList>
    </citation>
    <scope>NUCLEOTIDE SEQUENCE [LARGE SCALE GENOMIC DNA]</scope>
    <source>
        <strain evidence="1">Up_M1</strain>
        <tissue evidence="1">Testis</tissue>
    </source>
</reference>
<evidence type="ECO:0000313" key="1">
    <source>
        <dbReference type="EMBL" id="KAL0965753.1"/>
    </source>
</evidence>
<keyword evidence="2" id="KW-1185">Reference proteome</keyword>